<organism evidence="1 2">
    <name type="scientific">Candidatus Magasanikbacteria bacterium RIFOXYA2_FULL_44_8</name>
    <dbReference type="NCBI Taxonomy" id="1798696"/>
    <lineage>
        <taxon>Bacteria</taxon>
        <taxon>Candidatus Magasanikiibacteriota</taxon>
    </lineage>
</organism>
<accession>A0A1F6NJH1</accession>
<comment type="caution">
    <text evidence="1">The sequence shown here is derived from an EMBL/GenBank/DDBJ whole genome shotgun (WGS) entry which is preliminary data.</text>
</comment>
<sequence length="95" mass="10468">MNEFEFSHALTEQVKKAARDLSVAGSVYVKKLGDVFSGFTLSTEKPAGGKYEEYTADDLGMKGDGKFYLVCENILGEESDIKSKKMLGGRDTEMK</sequence>
<reference evidence="1 2" key="1">
    <citation type="journal article" date="2016" name="Nat. Commun.">
        <title>Thousands of microbial genomes shed light on interconnected biogeochemical processes in an aquifer system.</title>
        <authorList>
            <person name="Anantharaman K."/>
            <person name="Brown C.T."/>
            <person name="Hug L.A."/>
            <person name="Sharon I."/>
            <person name="Castelle C.J."/>
            <person name="Probst A.J."/>
            <person name="Thomas B.C."/>
            <person name="Singh A."/>
            <person name="Wilkins M.J."/>
            <person name="Karaoz U."/>
            <person name="Brodie E.L."/>
            <person name="Williams K.H."/>
            <person name="Hubbard S.S."/>
            <person name="Banfield J.F."/>
        </authorList>
    </citation>
    <scope>NUCLEOTIDE SEQUENCE [LARGE SCALE GENOMIC DNA]</scope>
</reference>
<dbReference type="AlphaFoldDB" id="A0A1F6NJH1"/>
<dbReference type="EMBL" id="MFQR01000060">
    <property type="protein sequence ID" value="OGH83824.1"/>
    <property type="molecule type" value="Genomic_DNA"/>
</dbReference>
<protein>
    <submittedName>
        <fullName evidence="1">Uncharacterized protein</fullName>
    </submittedName>
</protein>
<evidence type="ECO:0000313" key="1">
    <source>
        <dbReference type="EMBL" id="OGH83824.1"/>
    </source>
</evidence>
<proteinExistence type="predicted"/>
<gene>
    <name evidence="1" type="ORF">A2261_03300</name>
</gene>
<name>A0A1F6NJH1_9BACT</name>
<evidence type="ECO:0000313" key="2">
    <source>
        <dbReference type="Proteomes" id="UP000177803"/>
    </source>
</evidence>
<dbReference type="Proteomes" id="UP000177803">
    <property type="component" value="Unassembled WGS sequence"/>
</dbReference>